<evidence type="ECO:0000256" key="1">
    <source>
        <dbReference type="SAM" id="Phobius"/>
    </source>
</evidence>
<feature type="transmembrane region" description="Helical" evidence="1">
    <location>
        <begin position="12"/>
        <end position="33"/>
    </location>
</feature>
<evidence type="ECO:0000313" key="3">
    <source>
        <dbReference type="Proteomes" id="UP000011841"/>
    </source>
</evidence>
<dbReference type="HOGENOM" id="CLU_2463019_0_0_5"/>
<keyword evidence="3" id="KW-1185">Reference proteome</keyword>
<dbReference type="EMBL" id="AP012603">
    <property type="protein sequence ID" value="BAM87486.1"/>
    <property type="molecule type" value="Genomic_DNA"/>
</dbReference>
<name>M4Z3P8_9BRAD</name>
<evidence type="ECO:0000313" key="2">
    <source>
        <dbReference type="EMBL" id="BAM87486.1"/>
    </source>
</evidence>
<dbReference type="AlphaFoldDB" id="M4Z3P8"/>
<accession>M4Z3P8</accession>
<sequence length="88" mass="9505">MSMLTNALRLVGAIWLSAAGLLIVFSHLVVLHMDGFWAFVNLMNPWNVASALTLHLTVAPGLLLRMAADQLSPTTFAQNDLPAIDPAH</sequence>
<keyword evidence="1" id="KW-0812">Transmembrane</keyword>
<reference evidence="2 3" key="1">
    <citation type="journal article" date="2013" name="Appl. Environ. Microbiol.">
        <title>Genome analysis suggests that the soil oligotrophic bacterium Agromonas oligotrophica (Bradyrhizobium oligotrophicum) is a nitrogen-fixing symbiont of Aeschynomene indica.</title>
        <authorList>
            <person name="Okubo T."/>
            <person name="Fukushima S."/>
            <person name="Itakura M."/>
            <person name="Oshima K."/>
            <person name="Longtonglang A."/>
            <person name="Teaumroong N."/>
            <person name="Mitsui H."/>
            <person name="Hattori M."/>
            <person name="Hattori R."/>
            <person name="Hattori T."/>
            <person name="Minamisawa K."/>
        </authorList>
    </citation>
    <scope>NUCLEOTIDE SEQUENCE [LARGE SCALE GENOMIC DNA]</scope>
    <source>
        <strain evidence="2 3">S58</strain>
    </source>
</reference>
<protein>
    <submittedName>
        <fullName evidence="2">Uncharacterized protein</fullName>
    </submittedName>
</protein>
<dbReference type="Proteomes" id="UP000011841">
    <property type="component" value="Chromosome"/>
</dbReference>
<dbReference type="KEGG" id="aol:S58_14780"/>
<dbReference type="OrthoDB" id="9954303at2"/>
<gene>
    <name evidence="2" type="ORF">S58_14780</name>
</gene>
<dbReference type="RefSeq" id="WP_015664617.1">
    <property type="nucleotide sequence ID" value="NC_020453.1"/>
</dbReference>
<organism evidence="2 3">
    <name type="scientific">Bradyrhizobium oligotrophicum S58</name>
    <dbReference type="NCBI Taxonomy" id="1245469"/>
    <lineage>
        <taxon>Bacteria</taxon>
        <taxon>Pseudomonadati</taxon>
        <taxon>Pseudomonadota</taxon>
        <taxon>Alphaproteobacteria</taxon>
        <taxon>Hyphomicrobiales</taxon>
        <taxon>Nitrobacteraceae</taxon>
        <taxon>Bradyrhizobium</taxon>
    </lineage>
</organism>
<keyword evidence="1" id="KW-0472">Membrane</keyword>
<proteinExistence type="predicted"/>
<dbReference type="GeneID" id="301815418"/>
<feature type="transmembrane region" description="Helical" evidence="1">
    <location>
        <begin position="45"/>
        <end position="64"/>
    </location>
</feature>
<keyword evidence="1" id="KW-1133">Transmembrane helix</keyword>